<organism evidence="2 5">
    <name type="scientific">Penicillium antarcticum</name>
    <dbReference type="NCBI Taxonomy" id="416450"/>
    <lineage>
        <taxon>Eukaryota</taxon>
        <taxon>Fungi</taxon>
        <taxon>Dikarya</taxon>
        <taxon>Ascomycota</taxon>
        <taxon>Pezizomycotina</taxon>
        <taxon>Eurotiomycetes</taxon>
        <taxon>Eurotiomycetidae</taxon>
        <taxon>Eurotiales</taxon>
        <taxon>Aspergillaceae</taxon>
        <taxon>Penicillium</taxon>
    </lineage>
</organism>
<dbReference type="AlphaFoldDB" id="A0A1V6PVK1"/>
<dbReference type="EMBL" id="MDYN01000030">
    <property type="protein sequence ID" value="OQD80991.1"/>
    <property type="molecule type" value="Genomic_DNA"/>
</dbReference>
<dbReference type="EMBL" id="MDYN01000003">
    <property type="protein sequence ID" value="OQD88668.1"/>
    <property type="molecule type" value="Genomic_DNA"/>
</dbReference>
<dbReference type="EMBL" id="MDYN01000029">
    <property type="protein sequence ID" value="OQD81106.1"/>
    <property type="molecule type" value="Genomic_DNA"/>
</dbReference>
<keyword evidence="5" id="KW-1185">Reference proteome</keyword>
<evidence type="ECO:0000313" key="2">
    <source>
        <dbReference type="EMBL" id="OQD80991.1"/>
    </source>
</evidence>
<sequence>MSAFLGHLPSFQRYLEGDNTLPNYDVDANGNIVLMAGEVFCRVPGCTSSNFKFSNTGNLRNHLKTHASVSLAPAKKAGRYTNESKMTIAAWYNQHFGPPAKPRIPFTVRGEISVKEVKKHLATKHVVTFPCGACASKQGAKCPITPYTCAYLTRYFDVAADFDKDDYPELDDIDVVAIEDDE</sequence>
<protein>
    <recommendedName>
        <fullName evidence="6">C2H2-type domain-containing protein</fullName>
    </recommendedName>
</protein>
<gene>
    <name evidence="4" type="ORF">PENANT_c003G10100</name>
    <name evidence="3" type="ORF">PENANT_c029G02849</name>
    <name evidence="2" type="ORF">PENANT_c030G02791</name>
    <name evidence="1" type="ORF">PENANT_c031G11150</name>
</gene>
<comment type="caution">
    <text evidence="2">The sequence shown here is derived from an EMBL/GenBank/DDBJ whole genome shotgun (WGS) entry which is preliminary data.</text>
</comment>
<evidence type="ECO:0000313" key="4">
    <source>
        <dbReference type="EMBL" id="OQD88668.1"/>
    </source>
</evidence>
<dbReference type="EMBL" id="MDYN01000031">
    <property type="protein sequence ID" value="OQD80868.1"/>
    <property type="molecule type" value="Genomic_DNA"/>
</dbReference>
<name>A0A1V6PVK1_9EURO</name>
<accession>A0A1V6PVK1</accession>
<dbReference type="Proteomes" id="UP000191672">
    <property type="component" value="Unassembled WGS sequence"/>
</dbReference>
<reference evidence="5" key="2">
    <citation type="journal article" date="2017" name="Nat. Microbiol.">
        <title>Global analysis of biosynthetic gene clusters reveals vast potential of secondary metabolite production in Penicillium species.</title>
        <authorList>
            <person name="Nielsen J.C."/>
            <person name="Grijseels S."/>
            <person name="Prigent S."/>
            <person name="Ji B."/>
            <person name="Dainat J."/>
            <person name="Nielsen K.F."/>
            <person name="Frisvad J.C."/>
            <person name="Workman M."/>
            <person name="Nielsen J."/>
        </authorList>
    </citation>
    <scope>NUCLEOTIDE SEQUENCE [LARGE SCALE GENOMIC DNA]</scope>
    <source>
        <strain evidence="5">IBT 31811</strain>
    </source>
</reference>
<reference evidence="2" key="1">
    <citation type="submission" date="2016-08" db="EMBL/GenBank/DDBJ databases">
        <title>Uncovering the secondary metabolism of Penicillium species provides insights into the evolution of 6-MSA pathways.</title>
        <authorList>
            <person name="Nielsen J.C."/>
            <person name="Nielsen J."/>
        </authorList>
    </citation>
    <scope>NUCLEOTIDE SEQUENCE [LARGE SCALE GENOMIC DNA]</scope>
    <source>
        <strain evidence="2">IBT 31811</strain>
    </source>
</reference>
<evidence type="ECO:0000313" key="5">
    <source>
        <dbReference type="Proteomes" id="UP000191672"/>
    </source>
</evidence>
<evidence type="ECO:0008006" key="6">
    <source>
        <dbReference type="Google" id="ProtNLM"/>
    </source>
</evidence>
<evidence type="ECO:0000313" key="3">
    <source>
        <dbReference type="EMBL" id="OQD81106.1"/>
    </source>
</evidence>
<evidence type="ECO:0000313" key="1">
    <source>
        <dbReference type="EMBL" id="OQD80868.1"/>
    </source>
</evidence>
<proteinExistence type="predicted"/>